<organism evidence="2 3">
    <name type="scientific">Dunaliella salina</name>
    <name type="common">Green alga</name>
    <name type="synonym">Protococcus salinus</name>
    <dbReference type="NCBI Taxonomy" id="3046"/>
    <lineage>
        <taxon>Eukaryota</taxon>
        <taxon>Viridiplantae</taxon>
        <taxon>Chlorophyta</taxon>
        <taxon>core chlorophytes</taxon>
        <taxon>Chlorophyceae</taxon>
        <taxon>CS clade</taxon>
        <taxon>Chlamydomonadales</taxon>
        <taxon>Dunaliellaceae</taxon>
        <taxon>Dunaliella</taxon>
    </lineage>
</organism>
<dbReference type="InterPro" id="IPR023473">
    <property type="entry name" value="AMMECR1"/>
</dbReference>
<dbReference type="NCBIfam" id="TIGR00296">
    <property type="entry name" value="TIGR00296 family protein"/>
    <property type="match status" value="1"/>
</dbReference>
<sequence>MRDYGNSNAATALVHQAGPEHAHFAFSVLDAFLNNEDHDEVPGFENVNTALFVTWNMNHRLRGCIGTLEPRMLHKALKDYALTSAVRDSRFSPIRLKELPHLECKVSLLSCFENAANWEDWQVGKHGIIIEFVDPQLNCLRTATFLPDVPPEQGWDVVQTIDALIRKSGCESRPNAALRNSLQVIRYQSTICSMSYAEYMAAKDLKAGSNNGSLNGQVDLRGAALN</sequence>
<dbReference type="PANTHER" id="PTHR13016">
    <property type="entry name" value="AMMECR1 HOMOLOG"/>
    <property type="match status" value="1"/>
</dbReference>
<proteinExistence type="predicted"/>
<feature type="domain" description="AMMECR1" evidence="1">
    <location>
        <begin position="8"/>
        <end position="203"/>
    </location>
</feature>
<keyword evidence="3" id="KW-1185">Reference proteome</keyword>
<reference evidence="2" key="1">
    <citation type="submission" date="2017-08" db="EMBL/GenBank/DDBJ databases">
        <authorList>
            <person name="Polle J.E."/>
            <person name="Barry K."/>
            <person name="Cushman J."/>
            <person name="Schmutz J."/>
            <person name="Tran D."/>
            <person name="Hathwaick L.T."/>
            <person name="Yim W.C."/>
            <person name="Jenkins J."/>
            <person name="Mckie-Krisberg Z.M."/>
            <person name="Prochnik S."/>
            <person name="Lindquist E."/>
            <person name="Dockter R.B."/>
            <person name="Adam C."/>
            <person name="Molina H."/>
            <person name="Bunkerborg J."/>
            <person name="Jin E."/>
            <person name="Buchheim M."/>
            <person name="Magnuson J."/>
        </authorList>
    </citation>
    <scope>NUCLEOTIDE SEQUENCE</scope>
    <source>
        <strain evidence="2">CCAP 19/18</strain>
    </source>
</reference>
<evidence type="ECO:0000313" key="2">
    <source>
        <dbReference type="EMBL" id="KAF5842949.1"/>
    </source>
</evidence>
<dbReference type="EMBL" id="MU069451">
    <property type="protein sequence ID" value="KAF5842949.1"/>
    <property type="molecule type" value="Genomic_DNA"/>
</dbReference>
<evidence type="ECO:0000313" key="3">
    <source>
        <dbReference type="Proteomes" id="UP000815325"/>
    </source>
</evidence>
<dbReference type="InterPro" id="IPR036071">
    <property type="entry name" value="AMMECR1_dom_sf"/>
</dbReference>
<comment type="caution">
    <text evidence="2">The sequence shown here is derived from an EMBL/GenBank/DDBJ whole genome shotgun (WGS) entry which is preliminary data.</text>
</comment>
<dbReference type="InterPro" id="IPR027485">
    <property type="entry name" value="AMMECR1_N"/>
</dbReference>
<dbReference type="Pfam" id="PF01871">
    <property type="entry name" value="AMMECR1"/>
    <property type="match status" value="1"/>
</dbReference>
<accession>A0ABQ7H7W4</accession>
<dbReference type="InterPro" id="IPR002733">
    <property type="entry name" value="AMMECR1_domain"/>
</dbReference>
<gene>
    <name evidence="2" type="ORF">DUNSADRAFT_3542</name>
</gene>
<dbReference type="PANTHER" id="PTHR13016:SF0">
    <property type="entry name" value="AMME SYNDROME CANDIDATE GENE 1 PROTEIN"/>
    <property type="match status" value="1"/>
</dbReference>
<dbReference type="PROSITE" id="PS51112">
    <property type="entry name" value="AMMECR1"/>
    <property type="match status" value="1"/>
</dbReference>
<dbReference type="Proteomes" id="UP000815325">
    <property type="component" value="Unassembled WGS sequence"/>
</dbReference>
<dbReference type="Gene3D" id="3.30.700.20">
    <property type="entry name" value="Hypothetical protein ph0010, domain 1"/>
    <property type="match status" value="1"/>
</dbReference>
<protein>
    <submittedName>
        <fullName evidence="2">AMMECR1 domain-containing protein</fullName>
    </submittedName>
</protein>
<evidence type="ECO:0000259" key="1">
    <source>
        <dbReference type="PROSITE" id="PS51112"/>
    </source>
</evidence>
<name>A0ABQ7H7W4_DUNSA</name>
<dbReference type="SUPFAM" id="SSF143447">
    <property type="entry name" value="AMMECR1-like"/>
    <property type="match status" value="1"/>
</dbReference>